<name>U2YVP2_9EURY</name>
<dbReference type="EMBL" id="BATA01000036">
    <property type="protein sequence ID" value="GAD52817.1"/>
    <property type="molecule type" value="Genomic_DNA"/>
</dbReference>
<feature type="region of interest" description="Disordered" evidence="1">
    <location>
        <begin position="65"/>
        <end position="137"/>
    </location>
</feature>
<dbReference type="Gene3D" id="1.10.8.60">
    <property type="match status" value="1"/>
</dbReference>
<dbReference type="InterPro" id="IPR027417">
    <property type="entry name" value="P-loop_NTPase"/>
</dbReference>
<sequence length="137" mass="14997">MAERDDRDPLFRYEEPVFAREELLKISHVPEPDRIVGRDQHMQRVAEALNPAVFGREPDDLLVFGKSRTSSTSSGARSTAAAADAASSRSTDSSKTPTSSVASSRATTRSNPSCSAGETLATCRGRPRNRGRYRRRA</sequence>
<gene>
    <name evidence="2" type="ORF">MBEHAL_1577</name>
</gene>
<evidence type="ECO:0000256" key="1">
    <source>
        <dbReference type="SAM" id="MobiDB-lite"/>
    </source>
</evidence>
<keyword evidence="2" id="KW-0131">Cell cycle</keyword>
<protein>
    <submittedName>
        <fullName evidence="2">Origin of replication recognition protein / Cell division control protein 6</fullName>
    </submittedName>
</protein>
<dbReference type="Gene3D" id="3.40.50.300">
    <property type="entry name" value="P-loop containing nucleotide triphosphate hydrolases"/>
    <property type="match status" value="1"/>
</dbReference>
<dbReference type="OrthoDB" id="384386at2157"/>
<proteinExistence type="predicted"/>
<dbReference type="GO" id="GO:0051301">
    <property type="term" value="P:cell division"/>
    <property type="evidence" value="ECO:0007669"/>
    <property type="project" value="UniProtKB-KW"/>
</dbReference>
<comment type="caution">
    <text evidence="2">The sequence shown here is derived from an EMBL/GenBank/DDBJ whole genome shotgun (WGS) entry which is preliminary data.</text>
</comment>
<dbReference type="eggNOG" id="arCOG00467">
    <property type="taxonomic scope" value="Archaea"/>
</dbReference>
<dbReference type="Proteomes" id="UP000016986">
    <property type="component" value="Unassembled WGS sequence"/>
</dbReference>
<feature type="compositionally biased region" description="Low complexity" evidence="1">
    <location>
        <begin position="65"/>
        <end position="110"/>
    </location>
</feature>
<evidence type="ECO:0000313" key="3">
    <source>
        <dbReference type="Proteomes" id="UP000016986"/>
    </source>
</evidence>
<dbReference type="AlphaFoldDB" id="U2YVP2"/>
<feature type="compositionally biased region" description="Basic residues" evidence="1">
    <location>
        <begin position="125"/>
        <end position="137"/>
    </location>
</feature>
<keyword evidence="2" id="KW-0132">Cell division</keyword>
<keyword evidence="3" id="KW-1185">Reference proteome</keyword>
<evidence type="ECO:0000313" key="2">
    <source>
        <dbReference type="EMBL" id="GAD52817.1"/>
    </source>
</evidence>
<accession>U2YVP2</accession>
<reference evidence="2 3" key="1">
    <citation type="submission" date="2013-09" db="EMBL/GenBank/DDBJ databases">
        <title>Whole genome sequencing of Halarchaeum acidiphilum strain MH1-52-1.</title>
        <authorList>
            <person name="Shimane Y."/>
            <person name="Minegishi H."/>
            <person name="Nishi S."/>
            <person name="Echigo A."/>
            <person name="Shuto A."/>
            <person name="Konishi M."/>
            <person name="Ito T."/>
            <person name="Ohkuma M."/>
            <person name="Ohta Y."/>
            <person name="Nagano Y."/>
            <person name="Tsubouchi T."/>
            <person name="Mori K."/>
            <person name="Usui K."/>
            <person name="Kamekura M."/>
            <person name="Usami R."/>
            <person name="Takaki Y."/>
            <person name="Hatada Y."/>
        </authorList>
    </citation>
    <scope>NUCLEOTIDE SEQUENCE [LARGE SCALE GENOMIC DNA]</scope>
    <source>
        <strain evidence="2 3">JCM 16109</strain>
    </source>
</reference>
<organism evidence="2 3">
    <name type="scientific">Halarchaeum acidiphilum MH1-52-1</name>
    <dbReference type="NCBI Taxonomy" id="1261545"/>
    <lineage>
        <taxon>Archaea</taxon>
        <taxon>Methanobacteriati</taxon>
        <taxon>Methanobacteriota</taxon>
        <taxon>Stenosarchaea group</taxon>
        <taxon>Halobacteria</taxon>
        <taxon>Halobacteriales</taxon>
        <taxon>Halobacteriaceae</taxon>
    </lineage>
</organism>